<organism evidence="2 3">
    <name type="scientific">Candidatus Schekmanbacteria bacterium RBG_13_48_7</name>
    <dbReference type="NCBI Taxonomy" id="1817878"/>
    <lineage>
        <taxon>Bacteria</taxon>
        <taxon>Candidatus Schekmaniibacteriota</taxon>
    </lineage>
</organism>
<name>A0A1F7RWB1_9BACT</name>
<keyword evidence="1" id="KW-0732">Signal</keyword>
<evidence type="ECO:0000313" key="2">
    <source>
        <dbReference type="EMBL" id="OGL45833.1"/>
    </source>
</evidence>
<proteinExistence type="predicted"/>
<comment type="caution">
    <text evidence="2">The sequence shown here is derived from an EMBL/GenBank/DDBJ whole genome shotgun (WGS) entry which is preliminary data.</text>
</comment>
<sequence>MSKKLIYLFVLVVFSATAISAIAADRPDSAKTVLNAKVENIKVELKTILETQSVPPAKMNFVGITPTMATKMLTTFQDRINNFIIKSHETKTPMDPADFYSKSIAPMLKKLSLDENARVKTLFNEWIANTTSPIDTLPSNSKF</sequence>
<reference evidence="2 3" key="1">
    <citation type="journal article" date="2016" name="Nat. Commun.">
        <title>Thousands of microbial genomes shed light on interconnected biogeochemical processes in an aquifer system.</title>
        <authorList>
            <person name="Anantharaman K."/>
            <person name="Brown C.T."/>
            <person name="Hug L.A."/>
            <person name="Sharon I."/>
            <person name="Castelle C.J."/>
            <person name="Probst A.J."/>
            <person name="Thomas B.C."/>
            <person name="Singh A."/>
            <person name="Wilkins M.J."/>
            <person name="Karaoz U."/>
            <person name="Brodie E.L."/>
            <person name="Williams K.H."/>
            <person name="Hubbard S.S."/>
            <person name="Banfield J.F."/>
        </authorList>
    </citation>
    <scope>NUCLEOTIDE SEQUENCE [LARGE SCALE GENOMIC DNA]</scope>
</reference>
<accession>A0A1F7RWB1</accession>
<dbReference type="EMBL" id="MGDD01000159">
    <property type="protein sequence ID" value="OGL45833.1"/>
    <property type="molecule type" value="Genomic_DNA"/>
</dbReference>
<dbReference type="Proteomes" id="UP000179266">
    <property type="component" value="Unassembled WGS sequence"/>
</dbReference>
<evidence type="ECO:0000313" key="3">
    <source>
        <dbReference type="Proteomes" id="UP000179266"/>
    </source>
</evidence>
<feature type="chain" id="PRO_5009532281" description="DUF2059 domain-containing protein" evidence="1">
    <location>
        <begin position="24"/>
        <end position="143"/>
    </location>
</feature>
<gene>
    <name evidence="2" type="ORF">A2161_15190</name>
</gene>
<feature type="signal peptide" evidence="1">
    <location>
        <begin position="1"/>
        <end position="23"/>
    </location>
</feature>
<evidence type="ECO:0008006" key="4">
    <source>
        <dbReference type="Google" id="ProtNLM"/>
    </source>
</evidence>
<evidence type="ECO:0000256" key="1">
    <source>
        <dbReference type="SAM" id="SignalP"/>
    </source>
</evidence>
<dbReference type="AlphaFoldDB" id="A0A1F7RWB1"/>
<protein>
    <recommendedName>
        <fullName evidence="4">DUF2059 domain-containing protein</fullName>
    </recommendedName>
</protein>